<accession>A0A1S4BV26</accession>
<sequence>MEQDSKRARAVVGEDTEDRLSHLPRKIIDHILSSCRFRTQLEQHIGDIVKFDLDVSGVNLSSYANIDRWMLSVTRNGVKELTFNKDIIHVILIIVFAPKLLSAHTVPKGLPVVLRCVRVLSLSIDFGKLDQTSFTLKLIRGSFKLSRHEIWVCDFSDNAEAALSYLEMAACLDRPLNNLENVTMHWFKGSKTELLLVKLLFARAPSLVRMSIKPKRAMGSREERDVTTELMRFPRASPKAELIYLPNAD</sequence>
<dbReference type="KEGG" id="nta:107812159"/>
<dbReference type="PaxDb" id="4097-A0A1S4BV26"/>
<protein>
    <submittedName>
        <fullName evidence="1">Uncharacterized protein</fullName>
    </submittedName>
</protein>
<proteinExistence type="predicted"/>
<dbReference type="OrthoDB" id="1305872at2759"/>
<dbReference type="AlphaFoldDB" id="A0A1S4BV26"/>
<gene>
    <name evidence="1" type="primary">LOC107812159</name>
</gene>
<reference evidence="1" key="1">
    <citation type="submission" date="2025-08" db="UniProtKB">
        <authorList>
            <consortium name="RefSeq"/>
        </authorList>
    </citation>
    <scope>IDENTIFICATION</scope>
</reference>
<dbReference type="RefSeq" id="XP_016492683.1">
    <property type="nucleotide sequence ID" value="XM_016637197.1"/>
</dbReference>
<name>A0A1S4BV26_TOBAC</name>
<evidence type="ECO:0000313" key="1">
    <source>
        <dbReference type="RefSeq" id="XP_016492683.1"/>
    </source>
</evidence>
<organism evidence="1">
    <name type="scientific">Nicotiana tabacum</name>
    <name type="common">Common tobacco</name>
    <dbReference type="NCBI Taxonomy" id="4097"/>
    <lineage>
        <taxon>Eukaryota</taxon>
        <taxon>Viridiplantae</taxon>
        <taxon>Streptophyta</taxon>
        <taxon>Embryophyta</taxon>
        <taxon>Tracheophyta</taxon>
        <taxon>Spermatophyta</taxon>
        <taxon>Magnoliopsida</taxon>
        <taxon>eudicotyledons</taxon>
        <taxon>Gunneridae</taxon>
        <taxon>Pentapetalae</taxon>
        <taxon>asterids</taxon>
        <taxon>lamiids</taxon>
        <taxon>Solanales</taxon>
        <taxon>Solanaceae</taxon>
        <taxon>Nicotianoideae</taxon>
        <taxon>Nicotianeae</taxon>
        <taxon>Nicotiana</taxon>
    </lineage>
</organism>